<dbReference type="InterPro" id="IPR001667">
    <property type="entry name" value="DDH_dom"/>
</dbReference>
<dbReference type="Gene3D" id="3.10.310.30">
    <property type="match status" value="1"/>
</dbReference>
<evidence type="ECO:0000256" key="1">
    <source>
        <dbReference type="ARBA" id="ARBA00005915"/>
    </source>
</evidence>
<evidence type="ECO:0000259" key="7">
    <source>
        <dbReference type="Pfam" id="PF02272"/>
    </source>
</evidence>
<evidence type="ECO:0000256" key="5">
    <source>
        <dbReference type="ARBA" id="ARBA00022839"/>
    </source>
</evidence>
<dbReference type="InterPro" id="IPR004610">
    <property type="entry name" value="RecJ"/>
</dbReference>
<dbReference type="InterPro" id="IPR051673">
    <property type="entry name" value="SSDNA_exonuclease_RecJ"/>
</dbReference>
<dbReference type="GO" id="GO:0003676">
    <property type="term" value="F:nucleic acid binding"/>
    <property type="evidence" value="ECO:0007669"/>
    <property type="project" value="InterPro"/>
</dbReference>
<accession>A0A1W1EHY2</accession>
<dbReference type="GO" id="GO:0006310">
    <property type="term" value="P:DNA recombination"/>
    <property type="evidence" value="ECO:0007669"/>
    <property type="project" value="InterPro"/>
</dbReference>
<comment type="similarity">
    <text evidence="1">Belongs to the RecJ family.</text>
</comment>
<dbReference type="Pfam" id="PF01368">
    <property type="entry name" value="DHH"/>
    <property type="match status" value="1"/>
</dbReference>
<keyword evidence="3" id="KW-0540">Nuclease</keyword>
<dbReference type="PANTHER" id="PTHR30255">
    <property type="entry name" value="SINGLE-STRANDED-DNA-SPECIFIC EXONUCLEASE RECJ"/>
    <property type="match status" value="1"/>
</dbReference>
<keyword evidence="4 9" id="KW-0378">Hydrolase</keyword>
<evidence type="ECO:0000256" key="4">
    <source>
        <dbReference type="ARBA" id="ARBA00022801"/>
    </source>
</evidence>
<dbReference type="GO" id="GO:0006281">
    <property type="term" value="P:DNA repair"/>
    <property type="evidence" value="ECO:0007669"/>
    <property type="project" value="InterPro"/>
</dbReference>
<name>A0A1W1EHY2_9ZZZZ</name>
<evidence type="ECO:0000259" key="8">
    <source>
        <dbReference type="Pfam" id="PF17768"/>
    </source>
</evidence>
<dbReference type="InterPro" id="IPR041122">
    <property type="entry name" value="RecJ_OB"/>
</dbReference>
<evidence type="ECO:0000259" key="6">
    <source>
        <dbReference type="Pfam" id="PF01368"/>
    </source>
</evidence>
<dbReference type="Pfam" id="PF17768">
    <property type="entry name" value="RecJ_OB"/>
    <property type="match status" value="1"/>
</dbReference>
<evidence type="ECO:0000313" key="9">
    <source>
        <dbReference type="EMBL" id="SHO80450.1"/>
    </source>
</evidence>
<feature type="domain" description="DHHA1" evidence="7">
    <location>
        <begin position="316"/>
        <end position="408"/>
    </location>
</feature>
<dbReference type="SUPFAM" id="SSF64182">
    <property type="entry name" value="DHH phosphoesterases"/>
    <property type="match status" value="1"/>
</dbReference>
<organism evidence="9">
    <name type="scientific">hydrothermal vent metagenome</name>
    <dbReference type="NCBI Taxonomy" id="652676"/>
    <lineage>
        <taxon>unclassified sequences</taxon>
        <taxon>metagenomes</taxon>
        <taxon>ecological metagenomes</taxon>
    </lineage>
</organism>
<dbReference type="NCBIfam" id="TIGR00644">
    <property type="entry name" value="recJ"/>
    <property type="match status" value="1"/>
</dbReference>
<proteinExistence type="inferred from homology"/>
<dbReference type="InterPro" id="IPR038763">
    <property type="entry name" value="DHH_sf"/>
</dbReference>
<protein>
    <recommendedName>
        <fullName evidence="2">Single-stranded-DNA-specific exonuclease RecJ</fullName>
    </recommendedName>
</protein>
<dbReference type="InterPro" id="IPR003156">
    <property type="entry name" value="DHHA1_dom"/>
</dbReference>
<evidence type="ECO:0000256" key="2">
    <source>
        <dbReference type="ARBA" id="ARBA00019841"/>
    </source>
</evidence>
<keyword evidence="5 9" id="KW-0269">Exonuclease</keyword>
<dbReference type="AlphaFoldDB" id="A0A1W1EHY2"/>
<dbReference type="Gene3D" id="3.90.1640.30">
    <property type="match status" value="1"/>
</dbReference>
<dbReference type="PANTHER" id="PTHR30255:SF2">
    <property type="entry name" value="SINGLE-STRANDED-DNA-SPECIFIC EXONUCLEASE RECJ"/>
    <property type="match status" value="1"/>
</dbReference>
<dbReference type="EMBL" id="FRYL01000010">
    <property type="protein sequence ID" value="SHO80450.1"/>
    <property type="molecule type" value="Genomic_DNA"/>
</dbReference>
<dbReference type="GO" id="GO:0008409">
    <property type="term" value="F:5'-3' exonuclease activity"/>
    <property type="evidence" value="ECO:0007669"/>
    <property type="project" value="InterPro"/>
</dbReference>
<gene>
    <name evidence="9" type="ORF">MNB_SV-15-1168</name>
</gene>
<feature type="domain" description="DDH" evidence="6">
    <location>
        <begin position="55"/>
        <end position="202"/>
    </location>
</feature>
<feature type="domain" description="RecJ OB" evidence="8">
    <location>
        <begin position="423"/>
        <end position="523"/>
    </location>
</feature>
<sequence length="530" mass="59840">MIYKSISLEELKTSLKSRFKDNGFLSLKDLPHPKTLKDMTKATNRIVEAIKNREKIVLIGDYDVDGVVSTTIMKMFFNEIGVELKTIIPNRFRDGYGLSPKIIEKIRDYDLVITVDNGISALEASILAKKLNIELIITDHHIVPNKPPMAHSIINQKQSDCNFPFDEICGAQIAWYLISSLKIALKSKVDTKEYLGVVAIAIIADVMPLLHINRAMVISGLNILKNSSLPAIKALKEHLNKDTLRGDDIGFNIAPLINSAGRMEDASYSLDFLLSSNIYQAKDNLSKLLEFNENRKEVESNITKEVIANVECKDDIIIVYGENWHEGVVGIVASRVSNHFSKPAIILSKNGDILKGSGRSYGECNLFDIVNESKEFLLGFGGHKMAVGLSMDINNFNIFKQNLQKRFKSKNYKEDNIDKSIVGEMKLDLINMDIINILNEFEPYGNENIRPKFISYGVEVLHSDKMGKNREHLKMIVNQKNSYLSAIKFRCEDEVSVGDKIDIIYTINENHFRGETTIQLLVEKIIVCHL</sequence>
<dbReference type="Pfam" id="PF02272">
    <property type="entry name" value="DHHA1"/>
    <property type="match status" value="1"/>
</dbReference>
<reference evidence="9" key="1">
    <citation type="submission" date="2016-10" db="EMBL/GenBank/DDBJ databases">
        <authorList>
            <person name="de Groot N.N."/>
        </authorList>
    </citation>
    <scope>NUCLEOTIDE SEQUENCE</scope>
</reference>
<evidence type="ECO:0000256" key="3">
    <source>
        <dbReference type="ARBA" id="ARBA00022722"/>
    </source>
</evidence>